<name>A0ABT0YBN2_9ACTN</name>
<evidence type="ECO:0000256" key="1">
    <source>
        <dbReference type="SAM" id="Phobius"/>
    </source>
</evidence>
<dbReference type="EMBL" id="JAMQOL010000059">
    <property type="protein sequence ID" value="MCM4083444.1"/>
    <property type="molecule type" value="Genomic_DNA"/>
</dbReference>
<dbReference type="Pfam" id="PF07077">
    <property type="entry name" value="DUF1345"/>
    <property type="match status" value="1"/>
</dbReference>
<feature type="transmembrane region" description="Helical" evidence="1">
    <location>
        <begin position="28"/>
        <end position="47"/>
    </location>
</feature>
<dbReference type="RefSeq" id="WP_251803143.1">
    <property type="nucleotide sequence ID" value="NZ_JAMQOL010000059.1"/>
</dbReference>
<keyword evidence="1" id="KW-0812">Transmembrane</keyword>
<feature type="transmembrane region" description="Helical" evidence="1">
    <location>
        <begin position="68"/>
        <end position="90"/>
    </location>
</feature>
<comment type="caution">
    <text evidence="2">The sequence shown here is derived from an EMBL/GenBank/DDBJ whole genome shotgun (WGS) entry which is preliminary data.</text>
</comment>
<gene>
    <name evidence="2" type="ORF">LXN57_38440</name>
</gene>
<dbReference type="InterPro" id="IPR009781">
    <property type="entry name" value="DUF1345"/>
</dbReference>
<organism evidence="2 3">
    <name type="scientific">Paractinoplanes hotanensis</name>
    <dbReference type="NCBI Taxonomy" id="2906497"/>
    <lineage>
        <taxon>Bacteria</taxon>
        <taxon>Bacillati</taxon>
        <taxon>Actinomycetota</taxon>
        <taxon>Actinomycetes</taxon>
        <taxon>Micromonosporales</taxon>
        <taxon>Micromonosporaceae</taxon>
        <taxon>Paractinoplanes</taxon>
    </lineage>
</organism>
<accession>A0ABT0YBN2</accession>
<keyword evidence="1" id="KW-0472">Membrane</keyword>
<feature type="transmembrane region" description="Helical" evidence="1">
    <location>
        <begin position="5"/>
        <end position="22"/>
    </location>
</feature>
<dbReference type="Proteomes" id="UP001523216">
    <property type="component" value="Unassembled WGS sequence"/>
</dbReference>
<keyword evidence="1" id="KW-1133">Transmembrane helix</keyword>
<feature type="transmembrane region" description="Helical" evidence="1">
    <location>
        <begin position="96"/>
        <end position="118"/>
    </location>
</feature>
<evidence type="ECO:0000313" key="3">
    <source>
        <dbReference type="Proteomes" id="UP001523216"/>
    </source>
</evidence>
<proteinExistence type="predicted"/>
<evidence type="ECO:0000313" key="2">
    <source>
        <dbReference type="EMBL" id="MCM4083444.1"/>
    </source>
</evidence>
<keyword evidence="3" id="KW-1185">Reference proteome</keyword>
<protein>
    <submittedName>
        <fullName evidence="2">DUF1345 domain-containing protein</fullName>
    </submittedName>
</protein>
<reference evidence="2 3" key="1">
    <citation type="submission" date="2022-06" db="EMBL/GenBank/DDBJ databases">
        <title>Actinoplanes abujensis sp. nov., isolated from Nigerian arid soil.</title>
        <authorList>
            <person name="Ding P."/>
        </authorList>
    </citation>
    <scope>NUCLEOTIDE SEQUENCE [LARGE SCALE GENOMIC DNA]</scope>
    <source>
        <strain evidence="3">TRM88002</strain>
    </source>
</reference>
<sequence length="198" mass="21830">MTSLIISRFIEALLILIAFPILTADDAIPYILLWTLLAIVYVAIRVSRLRRSHKGRMEWLTRGLSGRLGLIFTIVTSFIGITAGLSITLAESDEDKFINAAIGIPAVLLAWAILHFGYAERYAATFYNAAERPLQFPNTDTPTFVEFAYFSFTLGTTFSVSDVETQTSAIRLQILSHSILSFIYNTATIGIAVSVITG</sequence>